<comment type="caution">
    <text evidence="2">The sequence shown here is derived from an EMBL/GenBank/DDBJ whole genome shotgun (WGS) entry which is preliminary data.</text>
</comment>
<keyword evidence="3" id="KW-1185">Reference proteome</keyword>
<proteinExistence type="predicted"/>
<gene>
    <name evidence="2" type="ORF">EII38_00205</name>
</gene>
<evidence type="ECO:0000259" key="1">
    <source>
        <dbReference type="PROSITE" id="PS51819"/>
    </source>
</evidence>
<dbReference type="SUPFAM" id="SSF54593">
    <property type="entry name" value="Glyoxalase/Bleomycin resistance protein/Dihydroxybiphenyl dioxygenase"/>
    <property type="match status" value="1"/>
</dbReference>
<protein>
    <submittedName>
        <fullName evidence="2">VOC family protein</fullName>
    </submittedName>
</protein>
<dbReference type="Gene3D" id="3.10.180.10">
    <property type="entry name" value="2,3-Dihydroxybiphenyl 1,2-Dioxygenase, domain 1"/>
    <property type="match status" value="1"/>
</dbReference>
<reference evidence="2 3" key="1">
    <citation type="submission" date="2018-11" db="EMBL/GenBank/DDBJ databases">
        <title>Genomes From Bacteria Associated with the Canine Oral Cavity: a Test Case for Automated Genome-Based Taxonomic Assignment.</title>
        <authorList>
            <person name="Coil D.A."/>
            <person name="Jospin G."/>
            <person name="Darling A.E."/>
            <person name="Wallis C."/>
            <person name="Davis I.J."/>
            <person name="Harris S."/>
            <person name="Eisen J.A."/>
            <person name="Holcombe L.J."/>
            <person name="O'Flynn C."/>
        </authorList>
    </citation>
    <scope>NUCLEOTIDE SEQUENCE [LARGE SCALE GENOMIC DNA]</scope>
    <source>
        <strain evidence="2 3">OH4621_COT-116</strain>
    </source>
</reference>
<dbReference type="STRING" id="1123309.GCA_000377005_01245"/>
<evidence type="ECO:0000313" key="2">
    <source>
        <dbReference type="EMBL" id="RRD32193.1"/>
    </source>
</evidence>
<dbReference type="InterPro" id="IPR037523">
    <property type="entry name" value="VOC_core"/>
</dbReference>
<evidence type="ECO:0000313" key="3">
    <source>
        <dbReference type="Proteomes" id="UP000281771"/>
    </source>
</evidence>
<dbReference type="AlphaFoldDB" id="A0A3P1VIH1"/>
<feature type="domain" description="VOC" evidence="1">
    <location>
        <begin position="4"/>
        <end position="110"/>
    </location>
</feature>
<dbReference type="PROSITE" id="PS51819">
    <property type="entry name" value="VOC"/>
    <property type="match status" value="1"/>
</dbReference>
<dbReference type="EMBL" id="RQZA01000001">
    <property type="protein sequence ID" value="RRD32193.1"/>
    <property type="molecule type" value="Genomic_DNA"/>
</dbReference>
<dbReference type="Proteomes" id="UP000281771">
    <property type="component" value="Unassembled WGS sequence"/>
</dbReference>
<dbReference type="RefSeq" id="WP_124775074.1">
    <property type="nucleotide sequence ID" value="NZ_RQZA01000001.1"/>
</dbReference>
<accession>A0A3P1VIH1</accession>
<dbReference type="InterPro" id="IPR029068">
    <property type="entry name" value="Glyas_Bleomycin-R_OHBP_Dase"/>
</dbReference>
<sequence length="113" mass="12736">MKSQFTNLISVFPVKDLGTSLAWYGKWLGQPDVIPMEGVAEYQLTENAWLQLTQEEGTATSIILGVDDIHKVREQLLNQGLEPSDIMDWEVVFTCEIEDPDGHRISFAQEVAI</sequence>
<organism evidence="2 3">
    <name type="scientific">Streptococcus minor</name>
    <dbReference type="NCBI Taxonomy" id="229549"/>
    <lineage>
        <taxon>Bacteria</taxon>
        <taxon>Bacillati</taxon>
        <taxon>Bacillota</taxon>
        <taxon>Bacilli</taxon>
        <taxon>Lactobacillales</taxon>
        <taxon>Streptococcaceae</taxon>
        <taxon>Streptococcus</taxon>
    </lineage>
</organism>
<name>A0A3P1VIH1_9STRE</name>